<dbReference type="GO" id="GO:0006397">
    <property type="term" value="P:mRNA processing"/>
    <property type="evidence" value="ECO:0007669"/>
    <property type="project" value="UniProtKB-KW"/>
</dbReference>
<keyword evidence="4" id="KW-0597">Phosphoprotein</keyword>
<evidence type="ECO:0000256" key="1">
    <source>
        <dbReference type="ARBA" id="ARBA00004123"/>
    </source>
</evidence>
<feature type="compositionally biased region" description="Polar residues" evidence="17">
    <location>
        <begin position="1163"/>
        <end position="1175"/>
    </location>
</feature>
<evidence type="ECO:0000256" key="2">
    <source>
        <dbReference type="ARBA" id="ARBA00004331"/>
    </source>
</evidence>
<feature type="compositionally biased region" description="Basic and acidic residues" evidence="17">
    <location>
        <begin position="829"/>
        <end position="848"/>
    </location>
</feature>
<keyword evidence="9 16" id="KW-0694">RNA-binding</keyword>
<keyword evidence="8" id="KW-0862">Zinc</keyword>
<evidence type="ECO:0000256" key="16">
    <source>
        <dbReference type="PROSITE-ProRule" id="PRU00176"/>
    </source>
</evidence>
<organism evidence="20 21">
    <name type="scientific">Carlito syrichta</name>
    <name type="common">Philippine tarsier</name>
    <name type="synonym">Tarsius syrichta</name>
    <dbReference type="NCBI Taxonomy" id="1868482"/>
    <lineage>
        <taxon>Eukaryota</taxon>
        <taxon>Metazoa</taxon>
        <taxon>Chordata</taxon>
        <taxon>Craniata</taxon>
        <taxon>Vertebrata</taxon>
        <taxon>Euteleostomi</taxon>
        <taxon>Mammalia</taxon>
        <taxon>Eutheria</taxon>
        <taxon>Euarchontoglires</taxon>
        <taxon>Primates</taxon>
        <taxon>Haplorrhini</taxon>
        <taxon>Tarsiiformes</taxon>
        <taxon>Tarsiidae</taxon>
        <taxon>Carlito</taxon>
    </lineage>
</organism>
<dbReference type="OrthoDB" id="8949749at2759"/>
<evidence type="ECO:0000259" key="18">
    <source>
        <dbReference type="PROSITE" id="PS50102"/>
    </source>
</evidence>
<feature type="compositionally biased region" description="Polar residues" evidence="17">
    <location>
        <begin position="389"/>
        <end position="406"/>
    </location>
</feature>
<feature type="compositionally biased region" description="Basic and acidic residues" evidence="17">
    <location>
        <begin position="750"/>
        <end position="785"/>
    </location>
</feature>
<feature type="region of interest" description="Disordered" evidence="17">
    <location>
        <begin position="357"/>
        <end position="377"/>
    </location>
</feature>
<feature type="compositionally biased region" description="Basic and acidic residues" evidence="17">
    <location>
        <begin position="943"/>
        <end position="966"/>
    </location>
</feature>
<dbReference type="Gene3D" id="3.30.70.330">
    <property type="match status" value="1"/>
</dbReference>
<feature type="region of interest" description="Disordered" evidence="17">
    <location>
        <begin position="389"/>
        <end position="458"/>
    </location>
</feature>
<feature type="region of interest" description="Disordered" evidence="17">
    <location>
        <begin position="83"/>
        <end position="128"/>
    </location>
</feature>
<keyword evidence="3" id="KW-0963">Cytoplasm</keyword>
<feature type="compositionally biased region" description="Low complexity" evidence="17">
    <location>
        <begin position="1055"/>
        <end position="1066"/>
    </location>
</feature>
<dbReference type="SMART" id="SM00360">
    <property type="entry name" value="RRM"/>
    <property type="match status" value="1"/>
</dbReference>
<dbReference type="Proteomes" id="UP000189704">
    <property type="component" value="Unplaced"/>
</dbReference>
<dbReference type="STRING" id="1868482.ENSTSYP00000000246"/>
<dbReference type="GeneID" id="103257218"/>
<dbReference type="InterPro" id="IPR000690">
    <property type="entry name" value="Matrin/U1-C_Znf_C2H2"/>
</dbReference>
<evidence type="ECO:0000256" key="15">
    <source>
        <dbReference type="ARBA" id="ARBA00075699"/>
    </source>
</evidence>
<evidence type="ECO:0000256" key="6">
    <source>
        <dbReference type="ARBA" id="ARBA00022723"/>
    </source>
</evidence>
<keyword evidence="6" id="KW-0479">Metal-binding</keyword>
<dbReference type="GO" id="GO:0008270">
    <property type="term" value="F:zinc ion binding"/>
    <property type="evidence" value="ECO:0007669"/>
    <property type="project" value="UniProtKB-KW"/>
</dbReference>
<dbReference type="CTD" id="282996"/>
<dbReference type="PANTHER" id="PTHR15592">
    <property type="entry name" value="MATRIN 3/NUCLEAR PROTEIN 220-RELATED"/>
    <property type="match status" value="1"/>
</dbReference>
<dbReference type="GO" id="GO:0005634">
    <property type="term" value="C:nucleus"/>
    <property type="evidence" value="ECO:0007669"/>
    <property type="project" value="UniProtKB-SubCell"/>
</dbReference>
<evidence type="ECO:0000259" key="19">
    <source>
        <dbReference type="PROSITE" id="PS50171"/>
    </source>
</evidence>
<proteinExistence type="predicted"/>
<name>A0A1U7T9S0_CARSF</name>
<evidence type="ECO:0000256" key="8">
    <source>
        <dbReference type="ARBA" id="ARBA00022833"/>
    </source>
</evidence>
<feature type="compositionally biased region" description="Pro residues" evidence="17">
    <location>
        <begin position="119"/>
        <end position="128"/>
    </location>
</feature>
<dbReference type="InterPro" id="IPR000504">
    <property type="entry name" value="RRM_dom"/>
</dbReference>
<feature type="region of interest" description="Disordered" evidence="17">
    <location>
        <begin position="694"/>
        <end position="981"/>
    </location>
</feature>
<dbReference type="GO" id="GO:0036464">
    <property type="term" value="C:cytoplasmic ribonucleoprotein granule"/>
    <property type="evidence" value="ECO:0007669"/>
    <property type="project" value="UniProtKB-SubCell"/>
</dbReference>
<dbReference type="GO" id="GO:0097157">
    <property type="term" value="F:pre-mRNA intronic binding"/>
    <property type="evidence" value="ECO:0007669"/>
    <property type="project" value="UniProtKB-ARBA"/>
</dbReference>
<keyword evidence="11" id="KW-0539">Nucleus</keyword>
<accession>A0A1U7T9S0</accession>
<evidence type="ECO:0000256" key="14">
    <source>
        <dbReference type="ARBA" id="ARBA00067883"/>
    </source>
</evidence>
<feature type="compositionally biased region" description="Low complexity" evidence="17">
    <location>
        <begin position="103"/>
        <end position="118"/>
    </location>
</feature>
<feature type="compositionally biased region" description="Polar residues" evidence="17">
    <location>
        <begin position="720"/>
        <end position="736"/>
    </location>
</feature>
<evidence type="ECO:0000256" key="4">
    <source>
        <dbReference type="ARBA" id="ARBA00022553"/>
    </source>
</evidence>
<evidence type="ECO:0000256" key="11">
    <source>
        <dbReference type="ARBA" id="ARBA00023242"/>
    </source>
</evidence>
<dbReference type="InterPro" id="IPR034790">
    <property type="entry name" value="RBM20_RRM"/>
</dbReference>
<comment type="subcellular location">
    <subcellularLocation>
        <location evidence="2">Cytoplasm</location>
        <location evidence="2">Cytoplasmic ribonucleoprotein granule</location>
    </subcellularLocation>
    <subcellularLocation>
        <location evidence="1">Nucleus</location>
    </subcellularLocation>
</comment>
<keyword evidence="20" id="KW-1185">Reference proteome</keyword>
<dbReference type="FunFam" id="3.30.70.330:FF:000270">
    <property type="entry name" value="RNA binding motif protein 20"/>
    <property type="match status" value="1"/>
</dbReference>
<evidence type="ECO:0000256" key="10">
    <source>
        <dbReference type="ARBA" id="ARBA00023187"/>
    </source>
</evidence>
<dbReference type="PROSITE" id="PS50102">
    <property type="entry name" value="RRM"/>
    <property type="match status" value="1"/>
</dbReference>
<dbReference type="KEGG" id="csyr:103257218"/>
<dbReference type="CDD" id="cd12685">
    <property type="entry name" value="RRM_RBM20"/>
    <property type="match status" value="1"/>
</dbReference>
<protein>
    <recommendedName>
        <fullName evidence="14">RNA-binding protein 20</fullName>
    </recommendedName>
    <alternativeName>
        <fullName evidence="15">RNA-binding motif protein 20</fullName>
    </alternativeName>
</protein>
<evidence type="ECO:0000256" key="5">
    <source>
        <dbReference type="ARBA" id="ARBA00022664"/>
    </source>
</evidence>
<evidence type="ECO:0000256" key="17">
    <source>
        <dbReference type="SAM" id="MobiDB-lite"/>
    </source>
</evidence>
<dbReference type="GO" id="GO:0060914">
    <property type="term" value="P:heart formation"/>
    <property type="evidence" value="ECO:0007669"/>
    <property type="project" value="UniProtKB-ARBA"/>
</dbReference>
<feature type="region of interest" description="Disordered" evidence="17">
    <location>
        <begin position="1055"/>
        <end position="1076"/>
    </location>
</feature>
<sequence>MGSWWSLLSQEKNKPETHGGPTGCFWGPRISSWSCQLGKPGLGDWARGPRPVSACAPGPPLPCALSPRSRAGLARRVLAAAAMSQDADPNAPEQADRDACSVPGAQAAPAPAGPRGMQLPPPPPPPPPAGLPRIIQNAAKLLDKNPFSVSNPNPLLPSPASLQLAQLQAQLTLHRLKLAQTAVTSNTAAATVLNQVLSKVAMSQPLFNQLRHPSTISTPHAHAGVPQHATTIPSTQFPSNAIAFSPPSQTRGPGPSISLPSQPPNAMVLHPFSGVMPQTPGQPAVMLGIGKTGPASATAGFYEYGKASSGQGQTYGSETDSQPGFLPALASTSGSVTYEGHYSHTGQDGQAAFPKDFYGPNSQGSHVAGGFPAEQAGGMKSEVGSLLQGANSQWESPHGFSGQSKPDLTAGPNLWPPPHSQPYELYDPEEPTPDRTPPSFGGRLNNSKQGFSGARRRAKEEQGMLSVRPLQAHELNDFHGVAPLHLPHVCSICDKKVFDLKDWELHVKGKLHAQKCLIFSENAGVRCMLGSAEGTLCGSPNSTTLCNPAGNQDYDANLGTLYAAIPVRSFAQSSPAFPLASTGINFAQQKSAGRVVHICNLPEGSCTENDVINLGLPFGKVTNYILMKSTNQAFLEMAYTEAAQAMVQYYQEKSAMINGEKLLIRMSKRYKELQLKKPGKTVAAIIQDIHSQRERDMFREADRYGPERPRSRSPVGRSLSPRSHTPSFTSCSSNHSPPGPSRADWGNGRDSWEHSPYARREEERDPAPWRENGDDKRDRIDPWVHDRKHHPRQLDKAELDERLEGGRSHREKYLRSGSPNPLHSMSSYKSREDGYYRKEPKTKLDKYLKQQQEAPGRSRRKDESRLRESRPSHPDDSGKEDGLGPKVTRAPEGTKSKQSEKNKSKRPDRDQEGADDRKENKMAENEAGKEEQEGMEESPQSEGRQEKEAGSFEPENTRTEKERDWESGSEAEGESWYPTNMEELVTVDEVGEEEDFIMEPDIPELEEIVPIDHKDKICPEMCPCVTTTLDLDSAKDFSKEGIKAVGNGAVEISLKSSRELSSASTSYPSDMDVEMPGLNLDAEQKPAESETGLSLEDSDCYEKEAKGVESSDVHLAPPVQQMSSPQPAEERARQPSPFLDDCKTRGTPEDGACEGSPLEEKASSPTESDLQSQACQGVLTPENSRYMEVKSLDVQSPEYTEVELKQPISLPSWEPEDVFSELSIPLGVEFVVPRTGFYCKLCGLFYTSEETAKMSHCRSAVHYRNLQKYLSQLAEEGLKETEGAGSPRPEDSGIVPCFERKKL</sequence>
<keyword evidence="7" id="KW-0863">Zinc-finger</keyword>
<keyword evidence="5" id="KW-0507">mRNA processing</keyword>
<comment type="function">
    <text evidence="12">RNA-binding protein that acts as a regulator of mRNA splicing of a subset of genes encoding key structural proteins involved in cardiac development, such as TTN (Titin), CACNA1C, CAMK2D or PDLIM5/ENH. Acts as a repressor of mRNA splicing: specifically binds the 5'UCUU-3' motif that is predominantly found within intronic sequences of pre-mRNAs, leading to the exclusion of specific exons in target transcripts. RBM20-mediated exon skipping is hormone-dependent and is essential for TTN isoform transition in both cardiac and skeletal muscles. RBM20-mediated exon skipping of TTN provides substrates for the formation of circular RNA (circRNAs) from the TTN transcripts. Together with RBM24, promotes the expression of short isoforms of PDLIM5/ENH in cardiomyocytes.</text>
</comment>
<dbReference type="SMART" id="SM00451">
    <property type="entry name" value="ZnF_U1"/>
    <property type="match status" value="2"/>
</dbReference>
<feature type="domain" description="Matrin-type" evidence="19">
    <location>
        <begin position="1237"/>
        <end position="1268"/>
    </location>
</feature>
<dbReference type="InterPro" id="IPR003604">
    <property type="entry name" value="Matrin/U1-like-C_Znf_C2H2"/>
</dbReference>
<feature type="compositionally biased region" description="Polar residues" evidence="17">
    <location>
        <begin position="1"/>
        <end position="10"/>
    </location>
</feature>
<feature type="compositionally biased region" description="Basic and acidic residues" evidence="17">
    <location>
        <begin position="860"/>
        <end position="883"/>
    </location>
</feature>
<evidence type="ECO:0000256" key="7">
    <source>
        <dbReference type="ARBA" id="ARBA00022771"/>
    </source>
</evidence>
<evidence type="ECO:0000256" key="3">
    <source>
        <dbReference type="ARBA" id="ARBA00022490"/>
    </source>
</evidence>
<feature type="compositionally biased region" description="Basic and acidic residues" evidence="17">
    <location>
        <begin position="694"/>
        <end position="710"/>
    </location>
</feature>
<feature type="compositionally biased region" description="Polar residues" evidence="17">
    <location>
        <begin position="817"/>
        <end position="828"/>
    </location>
</feature>
<feature type="compositionally biased region" description="Basic and acidic residues" evidence="17">
    <location>
        <begin position="892"/>
        <end position="932"/>
    </location>
</feature>
<dbReference type="PROSITE" id="PS50171">
    <property type="entry name" value="ZF_MATRIN"/>
    <property type="match status" value="1"/>
</dbReference>
<feature type="region of interest" description="Disordered" evidence="17">
    <location>
        <begin position="1"/>
        <end position="23"/>
    </location>
</feature>
<feature type="domain" description="RRM" evidence="18">
    <location>
        <begin position="594"/>
        <end position="669"/>
    </location>
</feature>
<keyword evidence="10" id="KW-0508">mRNA splicing</keyword>
<dbReference type="GO" id="GO:0048025">
    <property type="term" value="P:negative regulation of mRNA splicing, via spliceosome"/>
    <property type="evidence" value="ECO:0007669"/>
    <property type="project" value="UniProtKB-ARBA"/>
</dbReference>
<feature type="compositionally biased region" description="Basic and acidic residues" evidence="17">
    <location>
        <begin position="792"/>
        <end position="814"/>
    </location>
</feature>
<evidence type="ECO:0000313" key="21">
    <source>
        <dbReference type="RefSeq" id="XP_008053138.2"/>
    </source>
</evidence>
<gene>
    <name evidence="21" type="primary">RBM20</name>
</gene>
<dbReference type="InterPro" id="IPR012677">
    <property type="entry name" value="Nucleotide-bd_a/b_plait_sf"/>
</dbReference>
<comment type="subunit">
    <text evidence="13">Associates with components of the U1 and U2 U1 small nuclear ribonucleoprotein complexes.</text>
</comment>
<dbReference type="GO" id="GO:0008380">
    <property type="term" value="P:RNA splicing"/>
    <property type="evidence" value="ECO:0007669"/>
    <property type="project" value="UniProtKB-KW"/>
</dbReference>
<reference evidence="21" key="1">
    <citation type="submission" date="2025-08" db="UniProtKB">
        <authorList>
            <consortium name="RefSeq"/>
        </authorList>
    </citation>
    <scope>IDENTIFICATION</scope>
</reference>
<dbReference type="SUPFAM" id="SSF54928">
    <property type="entry name" value="RNA-binding domain, RBD"/>
    <property type="match status" value="1"/>
</dbReference>
<dbReference type="InterPro" id="IPR035979">
    <property type="entry name" value="RBD_domain_sf"/>
</dbReference>
<evidence type="ECO:0000313" key="20">
    <source>
        <dbReference type="Proteomes" id="UP000189704"/>
    </source>
</evidence>
<evidence type="ECO:0000256" key="12">
    <source>
        <dbReference type="ARBA" id="ARBA00057712"/>
    </source>
</evidence>
<dbReference type="RefSeq" id="XP_008053138.2">
    <property type="nucleotide sequence ID" value="XM_008054947.2"/>
</dbReference>
<evidence type="ECO:0000256" key="13">
    <source>
        <dbReference type="ARBA" id="ARBA00065821"/>
    </source>
</evidence>
<evidence type="ECO:0000256" key="9">
    <source>
        <dbReference type="ARBA" id="ARBA00022884"/>
    </source>
</evidence>
<feature type="region of interest" description="Disordered" evidence="17">
    <location>
        <begin position="1104"/>
        <end position="1175"/>
    </location>
</feature>